<dbReference type="EMBL" id="FP929032">
    <property type="protein sequence ID" value="CBK64732.1"/>
    <property type="molecule type" value="Genomic_DNA"/>
</dbReference>
<dbReference type="STRING" id="717959.AL1_25210"/>
<dbReference type="AlphaFoldDB" id="D4IP70"/>
<evidence type="ECO:0000313" key="2">
    <source>
        <dbReference type="Proteomes" id="UP000008794"/>
    </source>
</evidence>
<name>D4IP70_9BACT</name>
<proteinExistence type="predicted"/>
<dbReference type="KEGG" id="ash:AL1_25210"/>
<gene>
    <name evidence="1" type="ORF">AL1_25210</name>
</gene>
<dbReference type="HOGENOM" id="CLU_2969089_0_0_10"/>
<dbReference type="PATRIC" id="fig|717959.3.peg.1023"/>
<sequence length="58" mass="5975">MAAAAGPGHAPELIAKEVAFGNGQIRKGGNTLTIEAVAPAPGFTECFFGLDRLVLHLQ</sequence>
<reference evidence="1 2" key="2">
    <citation type="submission" date="2010-03" db="EMBL/GenBank/DDBJ databases">
        <authorList>
            <person name="Pajon A."/>
        </authorList>
    </citation>
    <scope>NUCLEOTIDE SEQUENCE [LARGE SCALE GENOMIC DNA]</scope>
    <source>
        <strain evidence="1 2">WAL 8301</strain>
    </source>
</reference>
<organism evidence="1 2">
    <name type="scientific">Alistipes shahii WAL 8301</name>
    <dbReference type="NCBI Taxonomy" id="717959"/>
    <lineage>
        <taxon>Bacteria</taxon>
        <taxon>Pseudomonadati</taxon>
        <taxon>Bacteroidota</taxon>
        <taxon>Bacteroidia</taxon>
        <taxon>Bacteroidales</taxon>
        <taxon>Rikenellaceae</taxon>
        <taxon>Alistipes</taxon>
    </lineage>
</organism>
<protein>
    <submittedName>
        <fullName evidence="1">Uncharacterized protein</fullName>
    </submittedName>
</protein>
<dbReference type="Proteomes" id="UP000008794">
    <property type="component" value="Chromosome"/>
</dbReference>
<keyword evidence="2" id="KW-1185">Reference proteome</keyword>
<dbReference type="RefSeq" id="WP_015547543.1">
    <property type="nucleotide sequence ID" value="NC_021030.1"/>
</dbReference>
<dbReference type="GeneID" id="92757687"/>
<reference evidence="1 2" key="1">
    <citation type="submission" date="2010-03" db="EMBL/GenBank/DDBJ databases">
        <title>The genome sequence of Alistipes shahii WAL 8301.</title>
        <authorList>
            <consortium name="metaHIT consortium -- http://www.metahit.eu/"/>
            <person name="Pajon A."/>
            <person name="Turner K."/>
            <person name="Parkhill J."/>
        </authorList>
    </citation>
    <scope>NUCLEOTIDE SEQUENCE [LARGE SCALE GENOMIC DNA]</scope>
    <source>
        <strain evidence="1 2">WAL 8301</strain>
    </source>
</reference>
<accession>D4IP70</accession>
<evidence type="ECO:0000313" key="1">
    <source>
        <dbReference type="EMBL" id="CBK64732.1"/>
    </source>
</evidence>